<gene>
    <name evidence="2" type="ORF">GLV81_10140</name>
</gene>
<accession>A0A6I6G7P3</accession>
<dbReference type="Pfam" id="PF04471">
    <property type="entry name" value="Mrr_cat"/>
    <property type="match status" value="1"/>
</dbReference>
<dbReference type="KEGG" id="fls:GLV81_10140"/>
<sequence length="323" mass="36659">MGHVLFPIRDFYDSASELVGIKSGILLNRFDISKILLEKYNDDFLKSDNLDSFVRLGSDVITNMVVQLRRKLGNLPMQSPTQKDYLVMREYLIKTGDMTISGLPSVGFHFIHENPGITKEELAEKIKNSEKIDLRLATAAANIALEMEDTDIVMKAPADWDGFTPLSDIFDTEIKPKDALDFIEQKFIDYLAVNGHEIENIHWRNFERFCAEYFKRQGYVVVLGPGTNDGGIDIRVFKEKSSTSSPFILIQCKRYKGEHKVTIETVKAFYSDVLFEGANEGLIATTGHIASGGKKVCQARKYNITFAEKHNVSKWATNMWTHK</sequence>
<dbReference type="InterPro" id="IPR052906">
    <property type="entry name" value="Type_IV_Methyl-Rstrct_Enzyme"/>
</dbReference>
<proteinExistence type="predicted"/>
<evidence type="ECO:0000313" key="3">
    <source>
        <dbReference type="Proteomes" id="UP000426027"/>
    </source>
</evidence>
<evidence type="ECO:0000259" key="1">
    <source>
        <dbReference type="Pfam" id="PF04471"/>
    </source>
</evidence>
<dbReference type="PANTHER" id="PTHR30015:SF7">
    <property type="entry name" value="TYPE IV METHYL-DIRECTED RESTRICTION ENZYME ECOKMRR"/>
    <property type="match status" value="1"/>
</dbReference>
<keyword evidence="3" id="KW-1185">Reference proteome</keyword>
<dbReference type="SUPFAM" id="SSF52980">
    <property type="entry name" value="Restriction endonuclease-like"/>
    <property type="match status" value="1"/>
</dbReference>
<dbReference type="InterPro" id="IPR007560">
    <property type="entry name" value="Restrct_endonuc_IV_Mrr"/>
</dbReference>
<name>A0A6I6G7P3_9BACT</name>
<dbReference type="PANTHER" id="PTHR30015">
    <property type="entry name" value="MRR RESTRICTION SYSTEM PROTEIN"/>
    <property type="match status" value="1"/>
</dbReference>
<dbReference type="InterPro" id="IPR011335">
    <property type="entry name" value="Restrct_endonuc-II-like"/>
</dbReference>
<dbReference type="Proteomes" id="UP000426027">
    <property type="component" value="Chromosome"/>
</dbReference>
<dbReference type="GO" id="GO:0015666">
    <property type="term" value="F:restriction endodeoxyribonuclease activity"/>
    <property type="evidence" value="ECO:0007669"/>
    <property type="project" value="TreeGrafter"/>
</dbReference>
<dbReference type="GO" id="GO:0003677">
    <property type="term" value="F:DNA binding"/>
    <property type="evidence" value="ECO:0007669"/>
    <property type="project" value="InterPro"/>
</dbReference>
<evidence type="ECO:0000313" key="2">
    <source>
        <dbReference type="EMBL" id="QGW28407.1"/>
    </source>
</evidence>
<feature type="domain" description="Restriction endonuclease type IV Mrr" evidence="1">
    <location>
        <begin position="199"/>
        <end position="312"/>
    </location>
</feature>
<dbReference type="EMBL" id="CP046566">
    <property type="protein sequence ID" value="QGW28407.1"/>
    <property type="molecule type" value="Genomic_DNA"/>
</dbReference>
<dbReference type="AlphaFoldDB" id="A0A6I6G7P3"/>
<reference evidence="2 3" key="1">
    <citation type="submission" date="2019-11" db="EMBL/GenBank/DDBJ databases">
        <authorList>
            <person name="Im W.T."/>
        </authorList>
    </citation>
    <scope>NUCLEOTIDE SEQUENCE [LARGE SCALE GENOMIC DNA]</scope>
    <source>
        <strain evidence="2 3">SB-02</strain>
    </source>
</reference>
<protein>
    <recommendedName>
        <fullName evidence="1">Restriction endonuclease type IV Mrr domain-containing protein</fullName>
    </recommendedName>
</protein>
<dbReference type="Gene3D" id="3.40.1350.10">
    <property type="match status" value="1"/>
</dbReference>
<organism evidence="2 3">
    <name type="scientific">Phnomibacter ginsenosidimutans</name>
    <dbReference type="NCBI Taxonomy" id="2676868"/>
    <lineage>
        <taxon>Bacteria</taxon>
        <taxon>Pseudomonadati</taxon>
        <taxon>Bacteroidota</taxon>
        <taxon>Chitinophagia</taxon>
        <taxon>Chitinophagales</taxon>
        <taxon>Chitinophagaceae</taxon>
        <taxon>Phnomibacter</taxon>
    </lineage>
</organism>
<dbReference type="RefSeq" id="WP_157478763.1">
    <property type="nucleotide sequence ID" value="NZ_CP046566.1"/>
</dbReference>
<dbReference type="GO" id="GO:0009307">
    <property type="term" value="P:DNA restriction-modification system"/>
    <property type="evidence" value="ECO:0007669"/>
    <property type="project" value="InterPro"/>
</dbReference>
<dbReference type="InterPro" id="IPR011856">
    <property type="entry name" value="tRNA_endonuc-like_dom_sf"/>
</dbReference>